<keyword evidence="4" id="KW-1185">Reference proteome</keyword>
<dbReference type="PROSITE" id="PS51257">
    <property type="entry name" value="PROKAR_LIPOPROTEIN"/>
    <property type="match status" value="1"/>
</dbReference>
<evidence type="ECO:0000313" key="3">
    <source>
        <dbReference type="EMBL" id="SEB13629.1"/>
    </source>
</evidence>
<dbReference type="CDD" id="cd00158">
    <property type="entry name" value="RHOD"/>
    <property type="match status" value="1"/>
</dbReference>
<evidence type="ECO:0000256" key="1">
    <source>
        <dbReference type="SAM" id="SignalP"/>
    </source>
</evidence>
<dbReference type="InterPro" id="IPR050229">
    <property type="entry name" value="GlpE_sulfurtransferase"/>
</dbReference>
<dbReference type="InterPro" id="IPR036873">
    <property type="entry name" value="Rhodanese-like_dom_sf"/>
</dbReference>
<dbReference type="GO" id="GO:0016740">
    <property type="term" value="F:transferase activity"/>
    <property type="evidence" value="ECO:0007669"/>
    <property type="project" value="UniProtKB-KW"/>
</dbReference>
<reference evidence="3 4" key="1">
    <citation type="submission" date="2016-10" db="EMBL/GenBank/DDBJ databases">
        <authorList>
            <person name="de Groot N.N."/>
        </authorList>
    </citation>
    <scope>NUCLEOTIDE SEQUENCE [LARGE SCALE GENOMIC DNA]</scope>
    <source>
        <strain evidence="3 4">DSM 21228</strain>
    </source>
</reference>
<keyword evidence="3" id="KW-0808">Transferase</keyword>
<gene>
    <name evidence="3" type="ORF">SAMN05660964_03754</name>
</gene>
<dbReference type="Pfam" id="PF00581">
    <property type="entry name" value="Rhodanese"/>
    <property type="match status" value="1"/>
</dbReference>
<dbReference type="STRING" id="525918.SAMN05660964_03754"/>
<name>A0A1H4GVC3_9GAMM</name>
<dbReference type="PANTHER" id="PTHR43031">
    <property type="entry name" value="FAD-DEPENDENT OXIDOREDUCTASE"/>
    <property type="match status" value="1"/>
</dbReference>
<feature type="chain" id="PRO_5011439336" evidence="1">
    <location>
        <begin position="21"/>
        <end position="151"/>
    </location>
</feature>
<dbReference type="RefSeq" id="WP_093071120.1">
    <property type="nucleotide sequence ID" value="NZ_FNQP01000045.1"/>
</dbReference>
<dbReference type="PROSITE" id="PS50206">
    <property type="entry name" value="RHODANESE_3"/>
    <property type="match status" value="1"/>
</dbReference>
<feature type="domain" description="Rhodanese" evidence="2">
    <location>
        <begin position="51"/>
        <end position="149"/>
    </location>
</feature>
<dbReference type="EMBL" id="FNQP01000045">
    <property type="protein sequence ID" value="SEB13629.1"/>
    <property type="molecule type" value="Genomic_DNA"/>
</dbReference>
<proteinExistence type="predicted"/>
<dbReference type="InterPro" id="IPR001763">
    <property type="entry name" value="Rhodanese-like_dom"/>
</dbReference>
<sequence>MKRLFPLVLLVSLVGFTGCADKSAGINTTATAATTQGGYTNVSNTELKDLLAKKVTLIDIRLPEEWQETGIVAGSKPLTLFEANGQVSKQFAQTIQQIAPPDQPVALICRTGNRTQAGAEMLAAAGYKQVYNVTKGIKGWIGDGNPVTPLK</sequence>
<feature type="signal peptide" evidence="1">
    <location>
        <begin position="1"/>
        <end position="20"/>
    </location>
</feature>
<dbReference type="PANTHER" id="PTHR43031:SF1">
    <property type="entry name" value="PYRIDINE NUCLEOTIDE-DISULPHIDE OXIDOREDUCTASE"/>
    <property type="match status" value="1"/>
</dbReference>
<dbReference type="OrthoDB" id="7835227at2"/>
<accession>A0A1H4GVC3</accession>
<dbReference type="Proteomes" id="UP000199397">
    <property type="component" value="Unassembled WGS sequence"/>
</dbReference>
<dbReference type="SUPFAM" id="SSF52821">
    <property type="entry name" value="Rhodanese/Cell cycle control phosphatase"/>
    <property type="match status" value="1"/>
</dbReference>
<organism evidence="3 4">
    <name type="scientific">Thiothrix caldifontis</name>
    <dbReference type="NCBI Taxonomy" id="525918"/>
    <lineage>
        <taxon>Bacteria</taxon>
        <taxon>Pseudomonadati</taxon>
        <taxon>Pseudomonadota</taxon>
        <taxon>Gammaproteobacteria</taxon>
        <taxon>Thiotrichales</taxon>
        <taxon>Thiotrichaceae</taxon>
        <taxon>Thiothrix</taxon>
    </lineage>
</organism>
<dbReference type="AlphaFoldDB" id="A0A1H4GVC3"/>
<evidence type="ECO:0000313" key="4">
    <source>
        <dbReference type="Proteomes" id="UP000199397"/>
    </source>
</evidence>
<dbReference type="SMART" id="SM00450">
    <property type="entry name" value="RHOD"/>
    <property type="match status" value="1"/>
</dbReference>
<protein>
    <submittedName>
        <fullName evidence="3">Rhodanese-related sulfurtransferase</fullName>
    </submittedName>
</protein>
<evidence type="ECO:0000259" key="2">
    <source>
        <dbReference type="PROSITE" id="PS50206"/>
    </source>
</evidence>
<dbReference type="Gene3D" id="3.40.250.10">
    <property type="entry name" value="Rhodanese-like domain"/>
    <property type="match status" value="1"/>
</dbReference>
<keyword evidence="1" id="KW-0732">Signal</keyword>